<evidence type="ECO:0000259" key="7">
    <source>
        <dbReference type="Pfam" id="PF01490"/>
    </source>
</evidence>
<dbReference type="FunCoup" id="A0A1D6J8G2">
    <property type="interactions" value="1"/>
</dbReference>
<evidence type="ECO:0000256" key="5">
    <source>
        <dbReference type="ARBA" id="ARBA00022989"/>
    </source>
</evidence>
<evidence type="ECO:0000256" key="6">
    <source>
        <dbReference type="ARBA" id="ARBA00023136"/>
    </source>
</evidence>
<comment type="subcellular location">
    <subcellularLocation>
        <location evidence="1">Membrane</location>
    </subcellularLocation>
</comment>
<feature type="domain" description="Amino acid transporter transmembrane" evidence="7">
    <location>
        <begin position="31"/>
        <end position="141"/>
    </location>
</feature>
<keyword evidence="4" id="KW-0029">Amino-acid transport</keyword>
<evidence type="ECO:0000313" key="8">
    <source>
        <dbReference type="EMBL" id="AQK44210.1"/>
    </source>
</evidence>
<dbReference type="ExpressionAtlas" id="A0A1D6J8G2">
    <property type="expression patterns" value="baseline and differential"/>
</dbReference>
<evidence type="ECO:0000256" key="3">
    <source>
        <dbReference type="ARBA" id="ARBA00022692"/>
    </source>
</evidence>
<dbReference type="InParanoid" id="A0A1D6J8G2"/>
<protein>
    <submittedName>
        <fullName evidence="8">Putative amino acid permease 7</fullName>
    </submittedName>
</protein>
<name>A0A1D6J8G2_MAIZE</name>
<reference evidence="8" key="1">
    <citation type="submission" date="2015-12" db="EMBL/GenBank/DDBJ databases">
        <title>Update maize B73 reference genome by single molecule sequencing technologies.</title>
        <authorList>
            <consortium name="Maize Genome Sequencing Project"/>
            <person name="Ware D."/>
        </authorList>
    </citation>
    <scope>NUCLEOTIDE SEQUENCE</scope>
    <source>
        <tissue evidence="8">Seedling</tissue>
    </source>
</reference>
<accession>A0A1D6J8G2</accession>
<keyword evidence="5" id="KW-1133">Transmembrane helix</keyword>
<gene>
    <name evidence="8" type="ORF">ZEAMMB73_Zm00001d025665</name>
</gene>
<dbReference type="GO" id="GO:0016020">
    <property type="term" value="C:membrane"/>
    <property type="evidence" value="ECO:0007669"/>
    <property type="project" value="UniProtKB-SubCell"/>
</dbReference>
<feature type="domain" description="Amino acid transporter transmembrane" evidence="7">
    <location>
        <begin position="407"/>
        <end position="730"/>
    </location>
</feature>
<dbReference type="EMBL" id="CM000786">
    <property type="protein sequence ID" value="AQK44210.1"/>
    <property type="molecule type" value="Genomic_DNA"/>
</dbReference>
<organism evidence="8">
    <name type="scientific">Zea mays</name>
    <name type="common">Maize</name>
    <dbReference type="NCBI Taxonomy" id="4577"/>
    <lineage>
        <taxon>Eukaryota</taxon>
        <taxon>Viridiplantae</taxon>
        <taxon>Streptophyta</taxon>
        <taxon>Embryophyta</taxon>
        <taxon>Tracheophyta</taxon>
        <taxon>Spermatophyta</taxon>
        <taxon>Magnoliopsida</taxon>
        <taxon>Liliopsida</taxon>
        <taxon>Poales</taxon>
        <taxon>Poaceae</taxon>
        <taxon>PACMAD clade</taxon>
        <taxon>Panicoideae</taxon>
        <taxon>Andropogonodae</taxon>
        <taxon>Andropogoneae</taxon>
        <taxon>Tripsacinae</taxon>
        <taxon>Zea</taxon>
    </lineage>
</organism>
<evidence type="ECO:0000256" key="2">
    <source>
        <dbReference type="ARBA" id="ARBA00022448"/>
    </source>
</evidence>
<evidence type="ECO:0000256" key="1">
    <source>
        <dbReference type="ARBA" id="ARBA00004370"/>
    </source>
</evidence>
<proteinExistence type="predicted"/>
<dbReference type="Pfam" id="PF01490">
    <property type="entry name" value="Aa_trans"/>
    <property type="match status" value="2"/>
</dbReference>
<dbReference type="GO" id="GO:0006865">
    <property type="term" value="P:amino acid transport"/>
    <property type="evidence" value="ECO:0007669"/>
    <property type="project" value="UniProtKB-KW"/>
</dbReference>
<dbReference type="InterPro" id="IPR013057">
    <property type="entry name" value="AA_transpt_TM"/>
</dbReference>
<sequence length="735" mass="79741">MALGEGGDHGAALPLIADQAKHAAAGGIVRSGSMWTAAAHVITAVIGSGVLSLAWSIAQLGWVAGPAAMLVFAAVTALQSTLFADCYRSPDPEHGPHRNRTYAKAVDRNLGSNSSWVCMLLQHTALFGYGIAYTITASISCSDTAPQPAVHRPIAAPKPASRLSDVPIVWWNTRARSSRTGATAKAAHHSVEVLDGHPLRSLWPGGDSLIRPSRVRVPTFGPCLSYVSPPITARDGVRRARAGTAWTVDVRGAHQHGGDRLRGAVLGMERASVAQLGWVVGPSGMFCFALVITHVSAALLASPTATGAETPRRATEPLLNGRHLRVPRYTIPLRHINVYLPSHYLLAATRTKHSRSYERTTRENFSIEKLLRGVVVWPCFFIVNNPSTVCCSVATCSGKKHTWACGSLQAILKANCYHEHGHDAHCDYDGNYYMLIFGGVQLLLSFIPDFHDMAWLSVVAAAMSFSYAFIGLGLGLARTIANGTIKGSITGVRMRTPMQKVWRVSQAIGDIAFAYPYSLILLEIQDTLKSPPAENKTMKRASMISILVTTFFYLCCGCLGYAAFGSDAPGNLLTGFGLYGPYWLIDFANACIILHLLGGYQVYSQPIFQFAERLLAERFPDSGFVNGGSYTVRFACLRACRVNPLRVCLRTLYVASTTAVAVALPYFNEVLALLGALSFWPLAIYFPVEMYFIQRNVRRWSARWVVLQTFSVVCLLVSAFALVGSIEGLISKKLG</sequence>
<dbReference type="PANTHER" id="PTHR48017">
    <property type="entry name" value="OS05G0424000 PROTEIN-RELATED"/>
    <property type="match status" value="1"/>
</dbReference>
<keyword evidence="6" id="KW-0472">Membrane</keyword>
<dbReference type="AlphaFoldDB" id="A0A1D6J8G2"/>
<keyword evidence="3" id="KW-0812">Transmembrane</keyword>
<keyword evidence="2" id="KW-0813">Transport</keyword>
<evidence type="ECO:0000256" key="4">
    <source>
        <dbReference type="ARBA" id="ARBA00022970"/>
    </source>
</evidence>